<feature type="transmembrane region" description="Helical" evidence="6">
    <location>
        <begin position="292"/>
        <end position="314"/>
    </location>
</feature>
<dbReference type="GO" id="GO:1902600">
    <property type="term" value="P:proton transmembrane transport"/>
    <property type="evidence" value="ECO:0007669"/>
    <property type="project" value="InterPro"/>
</dbReference>
<accession>A0AAD8AAS9</accession>
<evidence type="ECO:0000256" key="3">
    <source>
        <dbReference type="ARBA" id="ARBA00022692"/>
    </source>
</evidence>
<proteinExistence type="inferred from homology"/>
<dbReference type="GO" id="GO:0015297">
    <property type="term" value="F:antiporter activity"/>
    <property type="evidence" value="ECO:0007669"/>
    <property type="project" value="InterPro"/>
</dbReference>
<dbReference type="InterPro" id="IPR051843">
    <property type="entry name" value="CPA1_transporter"/>
</dbReference>
<feature type="transmembrane region" description="Helical" evidence="6">
    <location>
        <begin position="116"/>
        <end position="137"/>
    </location>
</feature>
<evidence type="ECO:0000256" key="1">
    <source>
        <dbReference type="ARBA" id="ARBA00004141"/>
    </source>
</evidence>
<evidence type="ECO:0000256" key="4">
    <source>
        <dbReference type="ARBA" id="ARBA00022989"/>
    </source>
</evidence>
<dbReference type="PANTHER" id="PTHR31102">
    <property type="match status" value="1"/>
</dbReference>
<evidence type="ECO:0000256" key="2">
    <source>
        <dbReference type="ARBA" id="ARBA00007367"/>
    </source>
</evidence>
<feature type="domain" description="Cation/H+ exchanger transmembrane" evidence="7">
    <location>
        <begin position="42"/>
        <end position="276"/>
    </location>
</feature>
<keyword evidence="9" id="KW-1185">Reference proteome</keyword>
<dbReference type="Proteomes" id="UP001233999">
    <property type="component" value="Unassembled WGS sequence"/>
</dbReference>
<dbReference type="GO" id="GO:0016020">
    <property type="term" value="C:membrane"/>
    <property type="evidence" value="ECO:0007669"/>
    <property type="project" value="UniProtKB-SubCell"/>
</dbReference>
<sequence>MLITRYIALVLLGILVWGNMYTMMGTAAGPEGQLFKIGVLAVAAYLCGCIVNFFTLPSLLGMLLMGVLLRNIGFIELTGHYLDVAADLRKVALVIILIRAGLGLDPEALKRLTGMIVRLSVIPSVAETFVVAVTSHFLLELPWLWSILLGSVMAAVSPAVVVPCLFSLQDRGYGRSKGIPTLVIAAASFDDIISVSVFGVMLSILSPIFHNRNLTMTILRGPIGVLIGMIFGTCLGMLLWFVPERNDRFVVTLRTILLGGGGVLALFASEAFGYDGAGPLSCVNPVVDNFAAFWTIFQPILFGLIGTEINLYFLDIQTVQLGGACLVISLLSRVLVSVCVAAGGNLNWKEKIFVAWAWFPKATVQAAIGPVALDIAREMESEEDEVYARKVLIVAVLAILITAPIGAILINILGPRLLQQESSFSLEMPKLRQSSENPQDVT</sequence>
<comment type="caution">
    <text evidence="8">The sequence shown here is derived from an EMBL/GenBank/DDBJ whole genome shotgun (WGS) entry which is preliminary data.</text>
</comment>
<dbReference type="InterPro" id="IPR006153">
    <property type="entry name" value="Cation/H_exchanger_TM"/>
</dbReference>
<keyword evidence="4 6" id="KW-1133">Transmembrane helix</keyword>
<dbReference type="Pfam" id="PF00999">
    <property type="entry name" value="Na_H_Exchanger"/>
    <property type="match status" value="2"/>
</dbReference>
<evidence type="ECO:0000256" key="6">
    <source>
        <dbReference type="SAM" id="Phobius"/>
    </source>
</evidence>
<dbReference type="EMBL" id="JASPKZ010002320">
    <property type="protein sequence ID" value="KAJ9595671.1"/>
    <property type="molecule type" value="Genomic_DNA"/>
</dbReference>
<feature type="transmembrane region" description="Helical" evidence="6">
    <location>
        <begin position="143"/>
        <end position="168"/>
    </location>
</feature>
<dbReference type="AlphaFoldDB" id="A0AAD8AAS9"/>
<dbReference type="InterPro" id="IPR038770">
    <property type="entry name" value="Na+/solute_symporter_sf"/>
</dbReference>
<evidence type="ECO:0000256" key="5">
    <source>
        <dbReference type="ARBA" id="ARBA00023136"/>
    </source>
</evidence>
<dbReference type="PANTHER" id="PTHR31102:SF1">
    <property type="entry name" value="CATION_H+ EXCHANGER DOMAIN-CONTAINING PROTEIN"/>
    <property type="match status" value="1"/>
</dbReference>
<feature type="transmembrane region" description="Helical" evidence="6">
    <location>
        <begin position="39"/>
        <end position="68"/>
    </location>
</feature>
<organism evidence="8 9">
    <name type="scientific">Diploptera punctata</name>
    <name type="common">Pacific beetle cockroach</name>
    <dbReference type="NCBI Taxonomy" id="6984"/>
    <lineage>
        <taxon>Eukaryota</taxon>
        <taxon>Metazoa</taxon>
        <taxon>Ecdysozoa</taxon>
        <taxon>Arthropoda</taxon>
        <taxon>Hexapoda</taxon>
        <taxon>Insecta</taxon>
        <taxon>Pterygota</taxon>
        <taxon>Neoptera</taxon>
        <taxon>Polyneoptera</taxon>
        <taxon>Dictyoptera</taxon>
        <taxon>Blattodea</taxon>
        <taxon>Blaberoidea</taxon>
        <taxon>Blaberidae</taxon>
        <taxon>Diplopterinae</taxon>
        <taxon>Diploptera</taxon>
    </lineage>
</organism>
<feature type="transmembrane region" description="Helical" evidence="6">
    <location>
        <begin position="321"/>
        <end position="343"/>
    </location>
</feature>
<dbReference type="Gene3D" id="1.20.1530.20">
    <property type="match status" value="1"/>
</dbReference>
<feature type="transmembrane region" description="Helical" evidence="6">
    <location>
        <begin position="180"/>
        <end position="209"/>
    </location>
</feature>
<feature type="transmembrane region" description="Helical" evidence="6">
    <location>
        <begin position="6"/>
        <end position="27"/>
    </location>
</feature>
<evidence type="ECO:0000259" key="7">
    <source>
        <dbReference type="Pfam" id="PF00999"/>
    </source>
</evidence>
<feature type="domain" description="Cation/H+ exchanger transmembrane" evidence="7">
    <location>
        <begin position="289"/>
        <end position="410"/>
    </location>
</feature>
<reference evidence="8" key="1">
    <citation type="journal article" date="2023" name="IScience">
        <title>Live-bearing cockroach genome reveals convergent evolutionary mechanisms linked to viviparity in insects and beyond.</title>
        <authorList>
            <person name="Fouks B."/>
            <person name="Harrison M.C."/>
            <person name="Mikhailova A.A."/>
            <person name="Marchal E."/>
            <person name="English S."/>
            <person name="Carruthers M."/>
            <person name="Jennings E.C."/>
            <person name="Chiamaka E.L."/>
            <person name="Frigard R.A."/>
            <person name="Pippel M."/>
            <person name="Attardo G.M."/>
            <person name="Benoit J.B."/>
            <person name="Bornberg-Bauer E."/>
            <person name="Tobe S.S."/>
        </authorList>
    </citation>
    <scope>NUCLEOTIDE SEQUENCE</scope>
    <source>
        <strain evidence="8">Stay&amp;Tobe</strain>
    </source>
</reference>
<comment type="subcellular location">
    <subcellularLocation>
        <location evidence="1">Membrane</location>
        <topology evidence="1">Multi-pass membrane protein</topology>
    </subcellularLocation>
</comment>
<feature type="transmembrane region" description="Helical" evidence="6">
    <location>
        <begin position="391"/>
        <end position="413"/>
    </location>
</feature>
<feature type="transmembrane region" description="Helical" evidence="6">
    <location>
        <begin position="221"/>
        <end position="242"/>
    </location>
</feature>
<reference evidence="8" key="2">
    <citation type="submission" date="2023-05" db="EMBL/GenBank/DDBJ databases">
        <authorList>
            <person name="Fouks B."/>
        </authorList>
    </citation>
    <scope>NUCLEOTIDE SEQUENCE</scope>
    <source>
        <strain evidence="8">Stay&amp;Tobe</strain>
        <tissue evidence="8">Testes</tissue>
    </source>
</reference>
<gene>
    <name evidence="8" type="ORF">L9F63_013137</name>
</gene>
<name>A0AAD8AAS9_DIPPU</name>
<keyword evidence="5 6" id="KW-0472">Membrane</keyword>
<feature type="transmembrane region" description="Helical" evidence="6">
    <location>
        <begin position="249"/>
        <end position="272"/>
    </location>
</feature>
<protein>
    <recommendedName>
        <fullName evidence="7">Cation/H+ exchanger transmembrane domain-containing protein</fullName>
    </recommendedName>
</protein>
<comment type="similarity">
    <text evidence="2">Belongs to the monovalent cation:proton antiporter 1 (CPA1) transporter (TC 2.A.36) family.</text>
</comment>
<keyword evidence="3 6" id="KW-0812">Transmembrane</keyword>
<evidence type="ECO:0000313" key="8">
    <source>
        <dbReference type="EMBL" id="KAJ9595671.1"/>
    </source>
</evidence>
<evidence type="ECO:0000313" key="9">
    <source>
        <dbReference type="Proteomes" id="UP001233999"/>
    </source>
</evidence>